<dbReference type="OrthoDB" id="6155165at2759"/>
<gene>
    <name evidence="2" type="ORF">ASIM_LOCUS11959</name>
</gene>
<dbReference type="EMBL" id="UYRR01031122">
    <property type="protein sequence ID" value="VDK46250.1"/>
    <property type="molecule type" value="Genomic_DNA"/>
</dbReference>
<reference evidence="2 3" key="2">
    <citation type="submission" date="2018-11" db="EMBL/GenBank/DDBJ databases">
        <authorList>
            <consortium name="Pathogen Informatics"/>
        </authorList>
    </citation>
    <scope>NUCLEOTIDE SEQUENCE [LARGE SCALE GENOMIC DNA]</scope>
</reference>
<keyword evidence="1" id="KW-0472">Membrane</keyword>
<evidence type="ECO:0000313" key="4">
    <source>
        <dbReference type="WBParaSite" id="ASIM_0001249301-mRNA-1"/>
    </source>
</evidence>
<name>A0A0M3JW50_ANISI</name>
<evidence type="ECO:0000313" key="2">
    <source>
        <dbReference type="EMBL" id="VDK46250.1"/>
    </source>
</evidence>
<keyword evidence="1" id="KW-0812">Transmembrane</keyword>
<evidence type="ECO:0000256" key="1">
    <source>
        <dbReference type="SAM" id="Phobius"/>
    </source>
</evidence>
<dbReference type="Proteomes" id="UP000267096">
    <property type="component" value="Unassembled WGS sequence"/>
</dbReference>
<dbReference type="Gene3D" id="1.20.1250.20">
    <property type="entry name" value="MFS general substrate transporter like domains"/>
    <property type="match status" value="1"/>
</dbReference>
<dbReference type="SUPFAM" id="SSF103473">
    <property type="entry name" value="MFS general substrate transporter"/>
    <property type="match status" value="1"/>
</dbReference>
<accession>A0A0M3JW50</accession>
<dbReference type="WBParaSite" id="ASIM_0001249301-mRNA-1">
    <property type="protein sequence ID" value="ASIM_0001249301-mRNA-1"/>
    <property type="gene ID" value="ASIM_0001249301"/>
</dbReference>
<dbReference type="InterPro" id="IPR036259">
    <property type="entry name" value="MFS_trans_sf"/>
</dbReference>
<dbReference type="AlphaFoldDB" id="A0A0M3JW50"/>
<sequence>MVFMIFGGAQPHVDCTKVPVSVDLNYSDDGNTGVNSSKSAHSVTKSSYEFKSAAIEVRLLHLLYRNGCRSSKALFRKHTSIFDLLCDQKWWSAYATSIQMTGLIVGAFINGLLSDRLGRRKVKAFGGDKQQFDSQCGVILTEITESYFFDQGISQREEVPHQ</sequence>
<organism evidence="4">
    <name type="scientific">Anisakis simplex</name>
    <name type="common">Herring worm</name>
    <dbReference type="NCBI Taxonomy" id="6269"/>
    <lineage>
        <taxon>Eukaryota</taxon>
        <taxon>Metazoa</taxon>
        <taxon>Ecdysozoa</taxon>
        <taxon>Nematoda</taxon>
        <taxon>Chromadorea</taxon>
        <taxon>Rhabditida</taxon>
        <taxon>Spirurina</taxon>
        <taxon>Ascaridomorpha</taxon>
        <taxon>Ascaridoidea</taxon>
        <taxon>Anisakidae</taxon>
        <taxon>Anisakis</taxon>
        <taxon>Anisakis simplex complex</taxon>
    </lineage>
</organism>
<evidence type="ECO:0000313" key="3">
    <source>
        <dbReference type="Proteomes" id="UP000267096"/>
    </source>
</evidence>
<proteinExistence type="predicted"/>
<reference evidence="4" key="1">
    <citation type="submission" date="2017-02" db="UniProtKB">
        <authorList>
            <consortium name="WormBaseParasite"/>
        </authorList>
    </citation>
    <scope>IDENTIFICATION</scope>
</reference>
<keyword evidence="1" id="KW-1133">Transmembrane helix</keyword>
<keyword evidence="3" id="KW-1185">Reference proteome</keyword>
<protein>
    <submittedName>
        <fullName evidence="4">MFS domain-containing protein</fullName>
    </submittedName>
</protein>
<feature type="transmembrane region" description="Helical" evidence="1">
    <location>
        <begin position="91"/>
        <end position="113"/>
    </location>
</feature>